<evidence type="ECO:0000256" key="2">
    <source>
        <dbReference type="ARBA" id="ARBA00022801"/>
    </source>
</evidence>
<comment type="caution">
    <text evidence="3">The sequence shown here is derived from an EMBL/GenBank/DDBJ whole genome shotgun (WGS) entry which is preliminary data.</text>
</comment>
<reference evidence="3" key="1">
    <citation type="submission" date="2023-03" db="EMBL/GenBank/DDBJ databases">
        <title>Massive genome expansion in bonnet fungi (Mycena s.s.) driven by repeated elements and novel gene families across ecological guilds.</title>
        <authorList>
            <consortium name="Lawrence Berkeley National Laboratory"/>
            <person name="Harder C.B."/>
            <person name="Miyauchi S."/>
            <person name="Viragh M."/>
            <person name="Kuo A."/>
            <person name="Thoen E."/>
            <person name="Andreopoulos B."/>
            <person name="Lu D."/>
            <person name="Skrede I."/>
            <person name="Drula E."/>
            <person name="Henrissat B."/>
            <person name="Morin E."/>
            <person name="Kohler A."/>
            <person name="Barry K."/>
            <person name="LaButti K."/>
            <person name="Morin E."/>
            <person name="Salamov A."/>
            <person name="Lipzen A."/>
            <person name="Mereny Z."/>
            <person name="Hegedus B."/>
            <person name="Baldrian P."/>
            <person name="Stursova M."/>
            <person name="Weitz H."/>
            <person name="Taylor A."/>
            <person name="Grigoriev I.V."/>
            <person name="Nagy L.G."/>
            <person name="Martin F."/>
            <person name="Kauserud H."/>
        </authorList>
    </citation>
    <scope>NUCLEOTIDE SEQUENCE</scope>
    <source>
        <strain evidence="3">9284</strain>
    </source>
</reference>
<dbReference type="Gene3D" id="3.40.50.1000">
    <property type="entry name" value="HAD superfamily/HAD-like"/>
    <property type="match status" value="1"/>
</dbReference>
<dbReference type="Proteomes" id="UP001221142">
    <property type="component" value="Unassembled WGS sequence"/>
</dbReference>
<keyword evidence="2" id="KW-0378">Hydrolase</keyword>
<dbReference type="InterPro" id="IPR006439">
    <property type="entry name" value="HAD-SF_hydro_IA"/>
</dbReference>
<dbReference type="InterPro" id="IPR006328">
    <property type="entry name" value="2-HAD"/>
</dbReference>
<dbReference type="PANTHER" id="PTHR43316:SF3">
    <property type="entry name" value="HALOACID DEHALOGENASE, TYPE II (AFU_ORTHOLOGUE AFUA_2G07750)-RELATED"/>
    <property type="match status" value="1"/>
</dbReference>
<dbReference type="Pfam" id="PF00702">
    <property type="entry name" value="Hydrolase"/>
    <property type="match status" value="1"/>
</dbReference>
<dbReference type="EMBL" id="JARKIF010000014">
    <property type="protein sequence ID" value="KAJ7623783.1"/>
    <property type="molecule type" value="Genomic_DNA"/>
</dbReference>
<accession>A0AAD7BKZ5</accession>
<dbReference type="Gene3D" id="1.10.150.240">
    <property type="entry name" value="Putative phosphatase, domain 2"/>
    <property type="match status" value="1"/>
</dbReference>
<organism evidence="3 4">
    <name type="scientific">Roridomyces roridus</name>
    <dbReference type="NCBI Taxonomy" id="1738132"/>
    <lineage>
        <taxon>Eukaryota</taxon>
        <taxon>Fungi</taxon>
        <taxon>Dikarya</taxon>
        <taxon>Basidiomycota</taxon>
        <taxon>Agaricomycotina</taxon>
        <taxon>Agaricomycetes</taxon>
        <taxon>Agaricomycetidae</taxon>
        <taxon>Agaricales</taxon>
        <taxon>Marasmiineae</taxon>
        <taxon>Mycenaceae</taxon>
        <taxon>Roridomyces</taxon>
    </lineage>
</organism>
<dbReference type="InterPro" id="IPR036412">
    <property type="entry name" value="HAD-like_sf"/>
</dbReference>
<dbReference type="InterPro" id="IPR051540">
    <property type="entry name" value="S-2-haloacid_dehalogenase"/>
</dbReference>
<proteinExistence type="inferred from homology"/>
<dbReference type="SUPFAM" id="SSF56784">
    <property type="entry name" value="HAD-like"/>
    <property type="match status" value="1"/>
</dbReference>
<dbReference type="InterPro" id="IPR023198">
    <property type="entry name" value="PGP-like_dom2"/>
</dbReference>
<dbReference type="NCBIfam" id="TIGR01428">
    <property type="entry name" value="HAD_type_II"/>
    <property type="match status" value="1"/>
</dbReference>
<evidence type="ECO:0000313" key="3">
    <source>
        <dbReference type="EMBL" id="KAJ7623783.1"/>
    </source>
</evidence>
<evidence type="ECO:0000256" key="1">
    <source>
        <dbReference type="ARBA" id="ARBA00008106"/>
    </source>
</evidence>
<dbReference type="PANTHER" id="PTHR43316">
    <property type="entry name" value="HYDROLASE, HALOACID DELAHOGENASE-RELATED"/>
    <property type="match status" value="1"/>
</dbReference>
<name>A0AAD7BKZ5_9AGAR</name>
<dbReference type="GO" id="GO:0019120">
    <property type="term" value="F:hydrolase activity, acting on acid halide bonds, in C-halide compounds"/>
    <property type="evidence" value="ECO:0007669"/>
    <property type="project" value="InterPro"/>
</dbReference>
<gene>
    <name evidence="3" type="ORF">FB45DRAFT_926751</name>
</gene>
<dbReference type="GO" id="GO:0016791">
    <property type="term" value="F:phosphatase activity"/>
    <property type="evidence" value="ECO:0007669"/>
    <property type="project" value="UniProtKB-ARBA"/>
</dbReference>
<dbReference type="AlphaFoldDB" id="A0AAD7BKZ5"/>
<comment type="similarity">
    <text evidence="1">Belongs to the HAD-like hydrolase superfamily. S-2-haloalkanoic acid dehalogenase family.</text>
</comment>
<dbReference type="InterPro" id="IPR023214">
    <property type="entry name" value="HAD_sf"/>
</dbReference>
<keyword evidence="4" id="KW-1185">Reference proteome</keyword>
<sequence length="240" mass="26610">MPRIKAILFDFMGTCLDWHSSIASALPASLSDDLRSRFALEWRQTYFDYNAARLAAGQAPEDIDVSHRRTLDTLLGTPEWAAIRPAFAGAAAERCIAAWHEQPAWPDVAAALAALRGRGYETFVHANETVRLQLDLVRSSGLRGLFDALFSSELLGTIKPAPESYMKCLGLLGYRPEECVMVAAHAYDTRGAKVVGMKTVYVYRWTDDIRENQEVVRGEHDVYLEGMDGLVEAVVGLDSE</sequence>
<dbReference type="SFLD" id="SFLDG01129">
    <property type="entry name" value="C1.5:_HAD__Beta-PGM__Phosphata"/>
    <property type="match status" value="1"/>
</dbReference>
<dbReference type="SFLD" id="SFLDS00003">
    <property type="entry name" value="Haloacid_Dehalogenase"/>
    <property type="match status" value="1"/>
</dbReference>
<dbReference type="NCBIfam" id="TIGR01493">
    <property type="entry name" value="HAD-SF-IA-v2"/>
    <property type="match status" value="1"/>
</dbReference>
<dbReference type="PRINTS" id="PR00413">
    <property type="entry name" value="HADHALOGNASE"/>
</dbReference>
<protein>
    <submittedName>
        <fullName evidence="3">(S)-2-haloacid dehalogenase IVA</fullName>
    </submittedName>
</protein>
<evidence type="ECO:0000313" key="4">
    <source>
        <dbReference type="Proteomes" id="UP001221142"/>
    </source>
</evidence>